<feature type="transmembrane region" description="Helical" evidence="8">
    <location>
        <begin position="6"/>
        <end position="23"/>
    </location>
</feature>
<dbReference type="RefSeq" id="XP_002141185.1">
    <property type="nucleotide sequence ID" value="XM_002141149.1"/>
</dbReference>
<dbReference type="Gene3D" id="3.40.50.2000">
    <property type="entry name" value="Glycogen Phosphorylase B"/>
    <property type="match status" value="1"/>
</dbReference>
<evidence type="ECO:0000256" key="7">
    <source>
        <dbReference type="ARBA" id="ARBA00023136"/>
    </source>
</evidence>
<evidence type="ECO:0000256" key="6">
    <source>
        <dbReference type="ARBA" id="ARBA00022989"/>
    </source>
</evidence>
<dbReference type="Pfam" id="PF08660">
    <property type="entry name" value="Alg14"/>
    <property type="match status" value="1"/>
</dbReference>
<comment type="similarity">
    <text evidence="2">Belongs to the ALG14 family.</text>
</comment>
<evidence type="ECO:0000313" key="10">
    <source>
        <dbReference type="Proteomes" id="UP000001460"/>
    </source>
</evidence>
<dbReference type="Proteomes" id="UP000001460">
    <property type="component" value="Unassembled WGS sequence"/>
</dbReference>
<dbReference type="VEuPathDB" id="CryptoDB:CMU_015120"/>
<evidence type="ECO:0000313" key="9">
    <source>
        <dbReference type="EMBL" id="EEA06836.1"/>
    </source>
</evidence>
<comment type="subcellular location">
    <subcellularLocation>
        <location evidence="1">Endoplasmic reticulum membrane</location>
        <topology evidence="1">Single-pass membrane protein</topology>
    </subcellularLocation>
</comment>
<dbReference type="OrthoDB" id="5978656at2759"/>
<accession>B6AF69</accession>
<keyword evidence="10" id="KW-1185">Reference proteome</keyword>
<proteinExistence type="inferred from homology"/>
<evidence type="ECO:0000256" key="2">
    <source>
        <dbReference type="ARBA" id="ARBA00009731"/>
    </source>
</evidence>
<dbReference type="GO" id="GO:0043541">
    <property type="term" value="C:UDP-N-acetylglucosamine transferase complex"/>
    <property type="evidence" value="ECO:0007669"/>
    <property type="project" value="TreeGrafter"/>
</dbReference>
<dbReference type="GeneID" id="6996255"/>
<dbReference type="OMA" id="GTCCIIT"/>
<name>B6AF69_CRYMR</name>
<evidence type="ECO:0000256" key="8">
    <source>
        <dbReference type="SAM" id="Phobius"/>
    </source>
</evidence>
<evidence type="ECO:0000256" key="4">
    <source>
        <dbReference type="ARBA" id="ARBA00022692"/>
    </source>
</evidence>
<gene>
    <name evidence="9" type="ORF">CMU_015120</name>
</gene>
<keyword evidence="7 8" id="KW-0472">Membrane</keyword>
<dbReference type="eggNOG" id="KOG3339">
    <property type="taxonomic scope" value="Eukaryota"/>
</dbReference>
<sequence>MLFIVLGFILARVIYWIFYRVSFRVVRNSTPIYGDKKKGKVKIMTVLGSGGHTTELLMLLKDLNIKDSIKLVCIIAKTDHLSRKKTIYVYSRELGLSEEQTENLIDFVDISRSREVGQSYLTSVFSSIKALSESVRVVFSEKPDLLIVNGPGTCIPICYSALLLEVSDSF</sequence>
<keyword evidence="6 8" id="KW-1133">Transmembrane helix</keyword>
<dbReference type="AlphaFoldDB" id="B6AF69"/>
<dbReference type="PANTHER" id="PTHR12154">
    <property type="entry name" value="GLYCOSYL TRANSFERASE-RELATED"/>
    <property type="match status" value="1"/>
</dbReference>
<reference evidence="9" key="1">
    <citation type="submission" date="2008-06" db="EMBL/GenBank/DDBJ databases">
        <authorList>
            <person name="Lorenzi H."/>
            <person name="Inman J."/>
            <person name="Miller J."/>
            <person name="Schobel S."/>
            <person name="Amedeo P."/>
            <person name="Caler E.V."/>
            <person name="da Silva J."/>
        </authorList>
    </citation>
    <scope>NUCLEOTIDE SEQUENCE [LARGE SCALE GENOMIC DNA]</scope>
    <source>
        <strain evidence="9">RN66</strain>
    </source>
</reference>
<keyword evidence="4 8" id="KW-0812">Transmembrane</keyword>
<organism evidence="9 10">
    <name type="scientific">Cryptosporidium muris (strain RN66)</name>
    <dbReference type="NCBI Taxonomy" id="441375"/>
    <lineage>
        <taxon>Eukaryota</taxon>
        <taxon>Sar</taxon>
        <taxon>Alveolata</taxon>
        <taxon>Apicomplexa</taxon>
        <taxon>Conoidasida</taxon>
        <taxon>Coccidia</taxon>
        <taxon>Eucoccidiorida</taxon>
        <taxon>Eimeriorina</taxon>
        <taxon>Cryptosporidiidae</taxon>
        <taxon>Cryptosporidium</taxon>
    </lineage>
</organism>
<dbReference type="PANTHER" id="PTHR12154:SF4">
    <property type="entry name" value="UDP-N-ACETYLGLUCOSAMINE TRANSFERASE SUBUNIT ALG14 HOMOLOG"/>
    <property type="match status" value="1"/>
</dbReference>
<evidence type="ECO:0000256" key="5">
    <source>
        <dbReference type="ARBA" id="ARBA00022824"/>
    </source>
</evidence>
<dbReference type="EMBL" id="DS989730">
    <property type="protein sequence ID" value="EEA06836.1"/>
    <property type="molecule type" value="Genomic_DNA"/>
</dbReference>
<dbReference type="STRING" id="441375.B6AF69"/>
<dbReference type="GO" id="GO:0004577">
    <property type="term" value="F:N-acetylglucosaminyldiphosphodolichol N-acetylglucosaminyltransferase activity"/>
    <property type="evidence" value="ECO:0007669"/>
    <property type="project" value="TreeGrafter"/>
</dbReference>
<protein>
    <recommendedName>
        <fullName evidence="3">UDP-N-acetylglucosamine transferase subunit ALG14</fullName>
    </recommendedName>
</protein>
<dbReference type="GO" id="GO:0006488">
    <property type="term" value="P:dolichol-linked oligosaccharide biosynthetic process"/>
    <property type="evidence" value="ECO:0007669"/>
    <property type="project" value="InterPro"/>
</dbReference>
<dbReference type="InterPro" id="IPR013969">
    <property type="entry name" value="Oligosacch_biosynth_Alg14"/>
</dbReference>
<keyword evidence="5" id="KW-0256">Endoplasmic reticulum</keyword>
<evidence type="ECO:0000256" key="1">
    <source>
        <dbReference type="ARBA" id="ARBA00004389"/>
    </source>
</evidence>
<evidence type="ECO:0000256" key="3">
    <source>
        <dbReference type="ARBA" id="ARBA00017467"/>
    </source>
</evidence>